<keyword evidence="3" id="KW-1185">Reference proteome</keyword>
<dbReference type="Proteomes" id="UP000504640">
    <property type="component" value="Unplaced"/>
</dbReference>
<organism evidence="3 4">
    <name type="scientific">Sapajus apella</name>
    <name type="common">Brown-capped capuchin</name>
    <name type="synonym">Cebus apella</name>
    <dbReference type="NCBI Taxonomy" id="9515"/>
    <lineage>
        <taxon>Eukaryota</taxon>
        <taxon>Metazoa</taxon>
        <taxon>Chordata</taxon>
        <taxon>Craniata</taxon>
        <taxon>Vertebrata</taxon>
        <taxon>Euteleostomi</taxon>
        <taxon>Mammalia</taxon>
        <taxon>Eutheria</taxon>
        <taxon>Euarchontoglires</taxon>
        <taxon>Primates</taxon>
        <taxon>Haplorrhini</taxon>
        <taxon>Platyrrhini</taxon>
        <taxon>Cebidae</taxon>
        <taxon>Cebinae</taxon>
        <taxon>Sapajus</taxon>
    </lineage>
</organism>
<reference evidence="4" key="1">
    <citation type="submission" date="2025-08" db="UniProtKB">
        <authorList>
            <consortium name="RefSeq"/>
        </authorList>
    </citation>
    <scope>IDENTIFICATION</scope>
    <source>
        <tissue evidence="4">Blood</tissue>
    </source>
</reference>
<dbReference type="GeneID" id="116529104"/>
<feature type="compositionally biased region" description="Low complexity" evidence="1">
    <location>
        <begin position="1"/>
        <end position="26"/>
    </location>
</feature>
<feature type="compositionally biased region" description="Basic and acidic residues" evidence="1">
    <location>
        <begin position="65"/>
        <end position="77"/>
    </location>
</feature>
<proteinExistence type="predicted"/>
<evidence type="ECO:0000256" key="2">
    <source>
        <dbReference type="SAM" id="Phobius"/>
    </source>
</evidence>
<feature type="transmembrane region" description="Helical" evidence="2">
    <location>
        <begin position="172"/>
        <end position="189"/>
    </location>
</feature>
<evidence type="ECO:0000256" key="1">
    <source>
        <dbReference type="SAM" id="MobiDB-lite"/>
    </source>
</evidence>
<feature type="compositionally biased region" description="Basic residues" evidence="1">
    <location>
        <begin position="34"/>
        <end position="51"/>
    </location>
</feature>
<dbReference type="AlphaFoldDB" id="A0A6J3FA70"/>
<protein>
    <submittedName>
        <fullName evidence="4">Uncharacterized protein LOC116529104</fullName>
    </submittedName>
</protein>
<accession>A0A6J3FA70</accession>
<keyword evidence="2" id="KW-0812">Transmembrane</keyword>
<gene>
    <name evidence="4" type="primary">LOC116529104</name>
</gene>
<keyword evidence="2" id="KW-0472">Membrane</keyword>
<keyword evidence="2" id="KW-1133">Transmembrane helix</keyword>
<evidence type="ECO:0000313" key="4">
    <source>
        <dbReference type="RefSeq" id="XP_032102456.1"/>
    </source>
</evidence>
<name>A0A6J3FA70_SAPAP</name>
<sequence length="274" mass="30238">MLRPARAPAAAREVAAVRTRPLLKAAPGPPGPKRSGRAILRRRDPRRRCAARRGPPEPAGLPARGETRSSDREERTCRPQPRAWESLFGVLEQCLRSRMSLSLPPQKPTHFPGSLWLQPRKSRRPQALRVLVTGSLVLPGLFLHLLHDPAISLRQPITIGRKRCRAKGDACWSFPLVTGCFFFFFFFFAKNTLLSVTSGSSLPSLPYGLHKRAVFGSGKEKPSSDYVDLIKSVGILAESGTGWRRSLFRSTMEGSHTALFSCSSSAGAWLQTEA</sequence>
<feature type="region of interest" description="Disordered" evidence="1">
    <location>
        <begin position="1"/>
        <end position="78"/>
    </location>
</feature>
<dbReference type="RefSeq" id="XP_032102456.1">
    <property type="nucleotide sequence ID" value="XM_032246565.1"/>
</dbReference>
<evidence type="ECO:0000313" key="3">
    <source>
        <dbReference type="Proteomes" id="UP000504640"/>
    </source>
</evidence>